<organism evidence="1 2">
    <name type="scientific">Stylosanthes scabra</name>
    <dbReference type="NCBI Taxonomy" id="79078"/>
    <lineage>
        <taxon>Eukaryota</taxon>
        <taxon>Viridiplantae</taxon>
        <taxon>Streptophyta</taxon>
        <taxon>Embryophyta</taxon>
        <taxon>Tracheophyta</taxon>
        <taxon>Spermatophyta</taxon>
        <taxon>Magnoliopsida</taxon>
        <taxon>eudicotyledons</taxon>
        <taxon>Gunneridae</taxon>
        <taxon>Pentapetalae</taxon>
        <taxon>rosids</taxon>
        <taxon>fabids</taxon>
        <taxon>Fabales</taxon>
        <taxon>Fabaceae</taxon>
        <taxon>Papilionoideae</taxon>
        <taxon>50 kb inversion clade</taxon>
        <taxon>dalbergioids sensu lato</taxon>
        <taxon>Dalbergieae</taxon>
        <taxon>Pterocarpus clade</taxon>
        <taxon>Stylosanthes</taxon>
    </lineage>
</organism>
<dbReference type="Proteomes" id="UP001341840">
    <property type="component" value="Unassembled WGS sequence"/>
</dbReference>
<comment type="caution">
    <text evidence="1">The sequence shown here is derived from an EMBL/GenBank/DDBJ whole genome shotgun (WGS) entry which is preliminary data.</text>
</comment>
<evidence type="ECO:0000313" key="1">
    <source>
        <dbReference type="EMBL" id="MED6211041.1"/>
    </source>
</evidence>
<evidence type="ECO:0000313" key="2">
    <source>
        <dbReference type="Proteomes" id="UP001341840"/>
    </source>
</evidence>
<name>A0ABU6YM65_9FABA</name>
<reference evidence="1 2" key="1">
    <citation type="journal article" date="2023" name="Plants (Basel)">
        <title>Bridging the Gap: Combining Genomics and Transcriptomics Approaches to Understand Stylosanthes scabra, an Orphan Legume from the Brazilian Caatinga.</title>
        <authorList>
            <person name="Ferreira-Neto J.R.C."/>
            <person name="da Silva M.D."/>
            <person name="Binneck E."/>
            <person name="de Melo N.F."/>
            <person name="da Silva R.H."/>
            <person name="de Melo A.L.T.M."/>
            <person name="Pandolfi V."/>
            <person name="Bustamante F.O."/>
            <person name="Brasileiro-Vidal A.C."/>
            <person name="Benko-Iseppon A.M."/>
        </authorList>
    </citation>
    <scope>NUCLEOTIDE SEQUENCE [LARGE SCALE GENOMIC DNA]</scope>
    <source>
        <tissue evidence="1">Leaves</tissue>
    </source>
</reference>
<accession>A0ABU6YM65</accession>
<protein>
    <recommendedName>
        <fullName evidence="3">Secreted protein</fullName>
    </recommendedName>
</protein>
<dbReference type="EMBL" id="JASCZI010242429">
    <property type="protein sequence ID" value="MED6211041.1"/>
    <property type="molecule type" value="Genomic_DNA"/>
</dbReference>
<proteinExistence type="predicted"/>
<keyword evidence="2" id="KW-1185">Reference proteome</keyword>
<gene>
    <name evidence="1" type="ORF">PIB30_069802</name>
</gene>
<evidence type="ECO:0008006" key="3">
    <source>
        <dbReference type="Google" id="ProtNLM"/>
    </source>
</evidence>
<sequence length="106" mass="12241">MSVLLLFQCFEFLRSFFPFSPSVPPVFHLWQRHCQRRRSSVFHFSFLATMFHFSITALVSSQYSSCLLPTTSVRPRPLPRLANSLGARPIVSLLRSKVLPVIVRFV</sequence>